<keyword evidence="1" id="KW-0732">Signal</keyword>
<dbReference type="EMBL" id="FNRI01000006">
    <property type="protein sequence ID" value="SEA76042.1"/>
    <property type="molecule type" value="Genomic_DNA"/>
</dbReference>
<evidence type="ECO:0000256" key="1">
    <source>
        <dbReference type="SAM" id="SignalP"/>
    </source>
</evidence>
<feature type="signal peptide" evidence="1">
    <location>
        <begin position="1"/>
        <end position="20"/>
    </location>
</feature>
<evidence type="ECO:0000313" key="4">
    <source>
        <dbReference type="Proteomes" id="UP000183253"/>
    </source>
</evidence>
<name>A0A1H4DV05_9BACT</name>
<dbReference type="CDD" id="cd14948">
    <property type="entry name" value="BACON"/>
    <property type="match status" value="3"/>
</dbReference>
<evidence type="ECO:0000259" key="2">
    <source>
        <dbReference type="Pfam" id="PF13004"/>
    </source>
</evidence>
<dbReference type="RefSeq" id="WP_010266832.1">
    <property type="nucleotide sequence ID" value="NZ_CAEG01000021.1"/>
</dbReference>
<organism evidence="3 4">
    <name type="scientific">Alistipes timonensis JC136</name>
    <dbReference type="NCBI Taxonomy" id="1033731"/>
    <lineage>
        <taxon>Bacteria</taxon>
        <taxon>Pseudomonadati</taxon>
        <taxon>Bacteroidota</taxon>
        <taxon>Bacteroidia</taxon>
        <taxon>Bacteroidales</taxon>
        <taxon>Rikenellaceae</taxon>
        <taxon>Alistipes</taxon>
    </lineage>
</organism>
<protein>
    <submittedName>
        <fullName evidence="3">Putative binding domain-containing protein, N-terminal</fullName>
    </submittedName>
</protein>
<dbReference type="InterPro" id="IPR024361">
    <property type="entry name" value="BACON"/>
</dbReference>
<accession>A0A1H4DV05</accession>
<feature type="domain" description="BACON" evidence="2">
    <location>
        <begin position="63"/>
        <end position="120"/>
    </location>
</feature>
<dbReference type="Gene3D" id="2.60.40.10">
    <property type="entry name" value="Immunoglobulins"/>
    <property type="match status" value="3"/>
</dbReference>
<reference evidence="3 4" key="1">
    <citation type="submission" date="2016-10" db="EMBL/GenBank/DDBJ databases">
        <authorList>
            <person name="de Groot N.N."/>
        </authorList>
    </citation>
    <scope>NUCLEOTIDE SEQUENCE [LARGE SCALE GENOMIC DNA]</scope>
    <source>
        <strain evidence="3 4">DSM 25383</strain>
    </source>
</reference>
<dbReference type="InterPro" id="IPR013783">
    <property type="entry name" value="Ig-like_fold"/>
</dbReference>
<sequence length="530" mass="57658">MKTLKIACTALILLAGIFAAACSSDPETEAADRVEIDGLEEGLHFPYNPEEGVSFSISTNKTWSISKSGLDWLTVSQMNGGSKLPATITLSAAPNDDLERSGELTVYAGAHVQRVTVTQDAFPIVPTLTLDGLTDNTLEFEFSDLDPVTFSVYANVAWTALPEELGWAEVSPLSGERKKRTTITVTPSANGGDARQGTITFRAEEMEPVVVTVRQTAYRDDPLLTVTGFGEGNTIEFPEVPEAPAALQILCNRNWTVVKEGLDWLTVTPESGTPSAAPADVTLTASQNTGKARTGTLTIHPDDPALEDVVITVSQKAKSLEPIAWWTLTDEALKKYSGDNWLTGGRMFADKPAGTTAYGQWNKVNDAPVYTPEYIISGDGNGHYAVKPIWTDDNLEFTIPVKNFAAGQAVNIRYGMRAVAKAPKYWTVEYFDQGTWKATSTKEFIYSKNQLHLTATYELTKANAVTNVNETARFTEAVDDGVIRFRIRCANGTCQVDGKAVLTEPSAGSTFRICQWSTKDLDAIAFYLVD</sequence>
<feature type="domain" description="BACON" evidence="2">
    <location>
        <begin position="255"/>
        <end position="316"/>
    </location>
</feature>
<dbReference type="PROSITE" id="PS51257">
    <property type="entry name" value="PROKAR_LIPOPROTEIN"/>
    <property type="match status" value="1"/>
</dbReference>
<dbReference type="OrthoDB" id="1007501at2"/>
<feature type="domain" description="BACON" evidence="2">
    <location>
        <begin position="166"/>
        <end position="215"/>
    </location>
</feature>
<feature type="chain" id="PRO_5010198114" evidence="1">
    <location>
        <begin position="21"/>
        <end position="530"/>
    </location>
</feature>
<proteinExistence type="predicted"/>
<gene>
    <name evidence="3" type="ORF">SAMN05444145_10634</name>
</gene>
<dbReference type="Proteomes" id="UP000183253">
    <property type="component" value="Unassembled WGS sequence"/>
</dbReference>
<dbReference type="AlphaFoldDB" id="A0A1H4DV05"/>
<keyword evidence="4" id="KW-1185">Reference proteome</keyword>
<dbReference type="STRING" id="1033731.SAMN05444145_10634"/>
<evidence type="ECO:0000313" key="3">
    <source>
        <dbReference type="EMBL" id="SEA76042.1"/>
    </source>
</evidence>
<dbReference type="Pfam" id="PF13004">
    <property type="entry name" value="BACON"/>
    <property type="match status" value="3"/>
</dbReference>